<dbReference type="Pfam" id="PF21036">
    <property type="entry name" value="EryCIII-like_N"/>
    <property type="match status" value="1"/>
</dbReference>
<keyword evidence="7" id="KW-1185">Reference proteome</keyword>
<dbReference type="CDD" id="cd03784">
    <property type="entry name" value="GT1_Gtf-like"/>
    <property type="match status" value="1"/>
</dbReference>
<dbReference type="InterPro" id="IPR050426">
    <property type="entry name" value="Glycosyltransferase_28"/>
</dbReference>
<dbReference type="PANTHER" id="PTHR48050:SF13">
    <property type="entry name" value="STEROL 3-BETA-GLUCOSYLTRANSFERASE UGT80A2"/>
    <property type="match status" value="1"/>
</dbReference>
<dbReference type="InterPro" id="IPR002213">
    <property type="entry name" value="UDP_glucos_trans"/>
</dbReference>
<dbReference type="Pfam" id="PF06722">
    <property type="entry name" value="EryCIII-like_C"/>
    <property type="match status" value="1"/>
</dbReference>
<comment type="caution">
    <text evidence="6">The sequence shown here is derived from an EMBL/GenBank/DDBJ whole genome shotgun (WGS) entry which is preliminary data.</text>
</comment>
<evidence type="ECO:0000256" key="2">
    <source>
        <dbReference type="ARBA" id="ARBA00022676"/>
    </source>
</evidence>
<dbReference type="RefSeq" id="WP_158103734.1">
    <property type="nucleotide sequence ID" value="NZ_JAGIOO010000001.1"/>
</dbReference>
<reference evidence="6 7" key="1">
    <citation type="submission" date="2021-03" db="EMBL/GenBank/DDBJ databases">
        <title>Sequencing the genomes of 1000 actinobacteria strains.</title>
        <authorList>
            <person name="Klenk H.-P."/>
        </authorList>
    </citation>
    <scope>NUCLEOTIDE SEQUENCE [LARGE SCALE GENOMIC DNA]</scope>
    <source>
        <strain evidence="6 7">DSM 44580</strain>
    </source>
</reference>
<dbReference type="EMBL" id="JAGIOO010000001">
    <property type="protein sequence ID" value="MBP2472098.1"/>
    <property type="molecule type" value="Genomic_DNA"/>
</dbReference>
<evidence type="ECO:0000313" key="7">
    <source>
        <dbReference type="Proteomes" id="UP001519363"/>
    </source>
</evidence>
<organism evidence="6 7">
    <name type="scientific">Crossiella equi</name>
    <dbReference type="NCBI Taxonomy" id="130796"/>
    <lineage>
        <taxon>Bacteria</taxon>
        <taxon>Bacillati</taxon>
        <taxon>Actinomycetota</taxon>
        <taxon>Actinomycetes</taxon>
        <taxon>Pseudonocardiales</taxon>
        <taxon>Pseudonocardiaceae</taxon>
        <taxon>Crossiella</taxon>
    </lineage>
</organism>
<dbReference type="InterPro" id="IPR048284">
    <property type="entry name" value="EryCIII-like_N"/>
</dbReference>
<evidence type="ECO:0000259" key="5">
    <source>
        <dbReference type="Pfam" id="PF21036"/>
    </source>
</evidence>
<keyword evidence="2" id="KW-0328">Glycosyltransferase</keyword>
<evidence type="ECO:0000259" key="4">
    <source>
        <dbReference type="Pfam" id="PF06722"/>
    </source>
</evidence>
<evidence type="ECO:0000256" key="1">
    <source>
        <dbReference type="ARBA" id="ARBA00006962"/>
    </source>
</evidence>
<evidence type="ECO:0000256" key="3">
    <source>
        <dbReference type="ARBA" id="ARBA00022679"/>
    </source>
</evidence>
<protein>
    <submittedName>
        <fullName evidence="6">UDP:flavonoid glycosyltransferase YjiC (YdhE family)</fullName>
    </submittedName>
</protein>
<accession>A0ABS5A673</accession>
<dbReference type="Gene3D" id="3.40.50.2000">
    <property type="entry name" value="Glycogen Phosphorylase B"/>
    <property type="match status" value="2"/>
</dbReference>
<sequence>MKRILFVSSLGIGHAFPMVPLARALQAAGHEVLLATTGEALVTAQAGIPVHDVAPGMTRAQLMARVGEVDPEQVRALLAARSRDLAEAAVPLSVMVRVLVDGVVALARDFRPDLVVQSQGQGAGLVTAGALGVPLAEHNFGLIRATGLDARLRELLGDVFEQYTAELPEHRTTLDVAPSSMVDSQAGWPLRYVPYNGTAVIPNFLTTQPSRPRIAVTLGTVAPGTSGLGPVRHLLELASRVDAEFVLALGKSDLGELEPLPPNVRVGGWLPLNRLLPTCAAVVHHGGAGSTMTALAAGVPQLVLPSGADRYVNADAVHARGAGLAADQPSLDLLCRLLTDDGIRVAAQEVRAEIQAMPSPELVARRLLEQC</sequence>
<feature type="domain" description="Erythromycin biosynthesis protein CIII-like N-terminal" evidence="5">
    <location>
        <begin position="24"/>
        <end position="219"/>
    </location>
</feature>
<comment type="similarity">
    <text evidence="1">Belongs to the glycosyltransferase 28 family.</text>
</comment>
<keyword evidence="3" id="KW-0808">Transferase</keyword>
<dbReference type="SUPFAM" id="SSF53756">
    <property type="entry name" value="UDP-Glycosyltransferase/glycogen phosphorylase"/>
    <property type="match status" value="1"/>
</dbReference>
<feature type="domain" description="Erythromycin biosynthesis protein CIII-like C-terminal" evidence="4">
    <location>
        <begin position="233"/>
        <end position="369"/>
    </location>
</feature>
<dbReference type="Proteomes" id="UP001519363">
    <property type="component" value="Unassembled WGS sequence"/>
</dbReference>
<evidence type="ECO:0000313" key="6">
    <source>
        <dbReference type="EMBL" id="MBP2472098.1"/>
    </source>
</evidence>
<dbReference type="PANTHER" id="PTHR48050">
    <property type="entry name" value="STEROL 3-BETA-GLUCOSYLTRANSFERASE"/>
    <property type="match status" value="1"/>
</dbReference>
<dbReference type="InterPro" id="IPR010610">
    <property type="entry name" value="EryCIII-like_C"/>
</dbReference>
<gene>
    <name evidence="6" type="ORF">JOF53_000970</name>
</gene>
<proteinExistence type="inferred from homology"/>
<name>A0ABS5A673_9PSEU</name>